<dbReference type="EMBL" id="JH818254">
    <property type="protein sequence ID" value="EKC36755.1"/>
    <property type="molecule type" value="Genomic_DNA"/>
</dbReference>
<sequence length="190" mass="22481">MGVRKDPRLHSYAMHRPEYGTSAGTRLFDRGPYNSTPVDNYPSGDGKSMIWRGPSHYVPSERRWTDYHQYRSLPRDTRRDAKEMQSEDQWVDFMRQRDTPSGYYHKDIGLLQTGVPECRLFGYTRDLPSMPPRALQDLSWPKSDAFVPLERSDRGKYYGYYHEAIARERQQRKKELPESMRVEARDIPML</sequence>
<protein>
    <submittedName>
        <fullName evidence="1">Uncharacterized protein</fullName>
    </submittedName>
</protein>
<organism evidence="1">
    <name type="scientific">Magallana gigas</name>
    <name type="common">Pacific oyster</name>
    <name type="synonym">Crassostrea gigas</name>
    <dbReference type="NCBI Taxonomy" id="29159"/>
    <lineage>
        <taxon>Eukaryota</taxon>
        <taxon>Metazoa</taxon>
        <taxon>Spiralia</taxon>
        <taxon>Lophotrochozoa</taxon>
        <taxon>Mollusca</taxon>
        <taxon>Bivalvia</taxon>
        <taxon>Autobranchia</taxon>
        <taxon>Pteriomorphia</taxon>
        <taxon>Ostreida</taxon>
        <taxon>Ostreoidea</taxon>
        <taxon>Ostreidae</taxon>
        <taxon>Magallana</taxon>
    </lineage>
</organism>
<name>K1R699_MAGGI</name>
<proteinExistence type="predicted"/>
<evidence type="ECO:0000313" key="1">
    <source>
        <dbReference type="EMBL" id="EKC36755.1"/>
    </source>
</evidence>
<gene>
    <name evidence="1" type="ORF">CGI_10014227</name>
</gene>
<dbReference type="InParanoid" id="K1R699"/>
<reference evidence="1" key="1">
    <citation type="journal article" date="2012" name="Nature">
        <title>The oyster genome reveals stress adaptation and complexity of shell formation.</title>
        <authorList>
            <person name="Zhang G."/>
            <person name="Fang X."/>
            <person name="Guo X."/>
            <person name="Li L."/>
            <person name="Luo R."/>
            <person name="Xu F."/>
            <person name="Yang P."/>
            <person name="Zhang L."/>
            <person name="Wang X."/>
            <person name="Qi H."/>
            <person name="Xiong Z."/>
            <person name="Que H."/>
            <person name="Xie Y."/>
            <person name="Holland P.W."/>
            <person name="Paps J."/>
            <person name="Zhu Y."/>
            <person name="Wu F."/>
            <person name="Chen Y."/>
            <person name="Wang J."/>
            <person name="Peng C."/>
            <person name="Meng J."/>
            <person name="Yang L."/>
            <person name="Liu J."/>
            <person name="Wen B."/>
            <person name="Zhang N."/>
            <person name="Huang Z."/>
            <person name="Zhu Q."/>
            <person name="Feng Y."/>
            <person name="Mount A."/>
            <person name="Hedgecock D."/>
            <person name="Xu Z."/>
            <person name="Liu Y."/>
            <person name="Domazet-Loso T."/>
            <person name="Du Y."/>
            <person name="Sun X."/>
            <person name="Zhang S."/>
            <person name="Liu B."/>
            <person name="Cheng P."/>
            <person name="Jiang X."/>
            <person name="Li J."/>
            <person name="Fan D."/>
            <person name="Wang W."/>
            <person name="Fu W."/>
            <person name="Wang T."/>
            <person name="Wang B."/>
            <person name="Zhang J."/>
            <person name="Peng Z."/>
            <person name="Li Y."/>
            <person name="Li N."/>
            <person name="Wang J."/>
            <person name="Chen M."/>
            <person name="He Y."/>
            <person name="Tan F."/>
            <person name="Song X."/>
            <person name="Zheng Q."/>
            <person name="Huang R."/>
            <person name="Yang H."/>
            <person name="Du X."/>
            <person name="Chen L."/>
            <person name="Yang M."/>
            <person name="Gaffney P.M."/>
            <person name="Wang S."/>
            <person name="Luo L."/>
            <person name="She Z."/>
            <person name="Ming Y."/>
            <person name="Huang W."/>
            <person name="Zhang S."/>
            <person name="Huang B."/>
            <person name="Zhang Y."/>
            <person name="Qu T."/>
            <person name="Ni P."/>
            <person name="Miao G."/>
            <person name="Wang J."/>
            <person name="Wang Q."/>
            <person name="Steinberg C.E."/>
            <person name="Wang H."/>
            <person name="Li N."/>
            <person name="Qian L."/>
            <person name="Zhang G."/>
            <person name="Li Y."/>
            <person name="Yang H."/>
            <person name="Liu X."/>
            <person name="Wang J."/>
            <person name="Yin Y."/>
            <person name="Wang J."/>
        </authorList>
    </citation>
    <scope>NUCLEOTIDE SEQUENCE [LARGE SCALE GENOMIC DNA]</scope>
    <source>
        <strain evidence="1">05x7-T-G4-1.051#20</strain>
    </source>
</reference>
<dbReference type="AlphaFoldDB" id="K1R699"/>
<dbReference type="HOGENOM" id="CLU_1580288_0_0_1"/>
<accession>K1R699</accession>